<proteinExistence type="predicted"/>
<dbReference type="EMBL" id="LR743507">
    <property type="protein sequence ID" value="CAA2106133.1"/>
    <property type="molecule type" value="Genomic_DNA"/>
</dbReference>
<gene>
    <name evidence="1" type="ORF">VVAX_03597</name>
</gene>
<organism evidence="1">
    <name type="scientific">Variovorax paradoxus</name>
    <dbReference type="NCBI Taxonomy" id="34073"/>
    <lineage>
        <taxon>Bacteria</taxon>
        <taxon>Pseudomonadati</taxon>
        <taxon>Pseudomonadota</taxon>
        <taxon>Betaproteobacteria</taxon>
        <taxon>Burkholderiales</taxon>
        <taxon>Comamonadaceae</taxon>
        <taxon>Variovorax</taxon>
    </lineage>
</organism>
<protein>
    <submittedName>
        <fullName evidence="1">Uncharacterized protein</fullName>
    </submittedName>
</protein>
<evidence type="ECO:0000313" key="1">
    <source>
        <dbReference type="EMBL" id="CAA2106133.1"/>
    </source>
</evidence>
<accession>A0A679JIM5</accession>
<dbReference type="AlphaFoldDB" id="A0A679JIM5"/>
<sequence length="70" mass="8773">MRRFRWTRAKYRKAAHLARFFARFIYTLPDEKPALLERYFELWERHPQGMDPLTEPLRWRLAKYSDDIPF</sequence>
<name>A0A679JIM5_VARPD</name>
<dbReference type="RefSeq" id="WP_339091176.1">
    <property type="nucleotide sequence ID" value="NZ_LR743507.1"/>
</dbReference>
<reference evidence="1" key="1">
    <citation type="submission" date="2019-12" db="EMBL/GenBank/DDBJ databases">
        <authorList>
            <person name="Cremers G."/>
        </authorList>
    </citation>
    <scope>NUCLEOTIDE SEQUENCE</scope>
    <source>
        <strain evidence="1">Vvax</strain>
    </source>
</reference>